<dbReference type="RefSeq" id="WP_184133062.1">
    <property type="nucleotide sequence ID" value="NZ_JACHFL010000006.1"/>
</dbReference>
<dbReference type="SUPFAM" id="SSF56601">
    <property type="entry name" value="beta-lactamase/transpeptidase-like"/>
    <property type="match status" value="1"/>
</dbReference>
<dbReference type="InterPro" id="IPR012338">
    <property type="entry name" value="Beta-lactam/transpept-like"/>
</dbReference>
<dbReference type="AlphaFoldDB" id="A0A7W8JUX5"/>
<dbReference type="Proteomes" id="UP000552709">
    <property type="component" value="Unassembled WGS sequence"/>
</dbReference>
<gene>
    <name evidence="2" type="ORF">HNQ08_002801</name>
</gene>
<dbReference type="PANTHER" id="PTHR43283">
    <property type="entry name" value="BETA-LACTAMASE-RELATED"/>
    <property type="match status" value="1"/>
</dbReference>
<accession>A0A7W8JUX5</accession>
<organism evidence="2 3">
    <name type="scientific">Deinococcus humi</name>
    <dbReference type="NCBI Taxonomy" id="662880"/>
    <lineage>
        <taxon>Bacteria</taxon>
        <taxon>Thermotogati</taxon>
        <taxon>Deinococcota</taxon>
        <taxon>Deinococci</taxon>
        <taxon>Deinococcales</taxon>
        <taxon>Deinococcaceae</taxon>
        <taxon>Deinococcus</taxon>
    </lineage>
</organism>
<comment type="caution">
    <text evidence="2">The sequence shown here is derived from an EMBL/GenBank/DDBJ whole genome shotgun (WGS) entry which is preliminary data.</text>
</comment>
<reference evidence="2 3" key="1">
    <citation type="submission" date="2020-08" db="EMBL/GenBank/DDBJ databases">
        <title>Genomic Encyclopedia of Type Strains, Phase IV (KMG-IV): sequencing the most valuable type-strain genomes for metagenomic binning, comparative biology and taxonomic classification.</title>
        <authorList>
            <person name="Goeker M."/>
        </authorList>
    </citation>
    <scope>NUCLEOTIDE SEQUENCE [LARGE SCALE GENOMIC DNA]</scope>
    <source>
        <strain evidence="2 3">DSM 27939</strain>
    </source>
</reference>
<dbReference type="EMBL" id="JACHFL010000006">
    <property type="protein sequence ID" value="MBB5363695.1"/>
    <property type="molecule type" value="Genomic_DNA"/>
</dbReference>
<dbReference type="InterPro" id="IPR001466">
    <property type="entry name" value="Beta-lactam-related"/>
</dbReference>
<evidence type="ECO:0000313" key="3">
    <source>
        <dbReference type="Proteomes" id="UP000552709"/>
    </source>
</evidence>
<dbReference type="InterPro" id="IPR050789">
    <property type="entry name" value="Diverse_Enzym_Activities"/>
</dbReference>
<name>A0A7W8JUX5_9DEIO</name>
<dbReference type="Gene3D" id="3.40.710.10">
    <property type="entry name" value="DD-peptidase/beta-lactamase superfamily"/>
    <property type="match status" value="1"/>
</dbReference>
<dbReference type="PANTHER" id="PTHR43283:SF7">
    <property type="entry name" value="BETA-LACTAMASE-RELATED DOMAIN-CONTAINING PROTEIN"/>
    <property type="match status" value="1"/>
</dbReference>
<dbReference type="Pfam" id="PF00144">
    <property type="entry name" value="Beta-lactamase"/>
    <property type="match status" value="1"/>
</dbReference>
<keyword evidence="3" id="KW-1185">Reference proteome</keyword>
<sequence>MTILQSRLDDLIQAARDANSSALVILHHGEPLVNELLDDQGDRPIETMSVTKAVLSLLVGRAVTLGHLPDVDLPIRDLYPEWQQGRKRHLTLRHLLTHTSGLQNLPIAHQEIYPSPDLVQLALCAELDHPPGTHFAYNNKAVNLICSVLERATGHKADDFARAELFGPLGIEDWSWARDEAGNPHGMSGLSLRPRDLARLGQLTLDGGEVDGAPLISREWIEESTQPATPVENTMGLLWWMLFAWTRHSVTERELQNVAELGGTPQQLAALRQCLCTDVSRAELITLIRAAGVVPPELPVLPGKGWMTQEHGPRVGVRHDGDLGQHLIVHQEAKLVAVRLIAWGHPQARERASNFASFNDLVLSLVAP</sequence>
<evidence type="ECO:0000313" key="2">
    <source>
        <dbReference type="EMBL" id="MBB5363695.1"/>
    </source>
</evidence>
<proteinExistence type="predicted"/>
<protein>
    <submittedName>
        <fullName evidence="2">CubicO group peptidase (Beta-lactamase class C family)</fullName>
    </submittedName>
</protein>
<evidence type="ECO:0000259" key="1">
    <source>
        <dbReference type="Pfam" id="PF00144"/>
    </source>
</evidence>
<feature type="domain" description="Beta-lactamase-related" evidence="1">
    <location>
        <begin position="8"/>
        <end position="350"/>
    </location>
</feature>